<keyword evidence="2" id="KW-0808">Transferase</keyword>
<evidence type="ECO:0000313" key="6">
    <source>
        <dbReference type="EMBL" id="TYI94570.1"/>
    </source>
</evidence>
<dbReference type="GO" id="GO:0032259">
    <property type="term" value="P:methylation"/>
    <property type="evidence" value="ECO:0007669"/>
    <property type="project" value="UniProtKB-KW"/>
</dbReference>
<dbReference type="GO" id="GO:0046983">
    <property type="term" value="F:protein dimerization activity"/>
    <property type="evidence" value="ECO:0007669"/>
    <property type="project" value="InterPro"/>
</dbReference>
<dbReference type="Pfam" id="PF08100">
    <property type="entry name" value="Dimerisation"/>
    <property type="match status" value="1"/>
</dbReference>
<dbReference type="PANTHER" id="PTHR11746">
    <property type="entry name" value="O-METHYLTRANSFERASE"/>
    <property type="match status" value="1"/>
</dbReference>
<feature type="domain" description="O-methyltransferase dimerisation" evidence="5">
    <location>
        <begin position="1"/>
        <end position="80"/>
    </location>
</feature>
<keyword evidence="1" id="KW-0489">Methyltransferase</keyword>
<dbReference type="InterPro" id="IPR029063">
    <property type="entry name" value="SAM-dependent_MTases_sf"/>
</dbReference>
<dbReference type="Gene3D" id="3.40.50.150">
    <property type="entry name" value="Vaccinia Virus protein VP39"/>
    <property type="match status" value="1"/>
</dbReference>
<protein>
    <recommendedName>
        <fullName evidence="8">Plant methyltransferase dimerisation domain-containing protein</fullName>
    </recommendedName>
</protein>
<dbReference type="Gene3D" id="1.10.10.10">
    <property type="entry name" value="Winged helix-like DNA-binding domain superfamily/Winged helix DNA-binding domain"/>
    <property type="match status" value="1"/>
</dbReference>
<keyword evidence="3" id="KW-0949">S-adenosyl-L-methionine</keyword>
<evidence type="ECO:0000259" key="5">
    <source>
        <dbReference type="Pfam" id="PF08100"/>
    </source>
</evidence>
<gene>
    <name evidence="6" type="ORF">E1A91_D02G213800v1</name>
</gene>
<evidence type="ECO:0000256" key="1">
    <source>
        <dbReference type="ARBA" id="ARBA00022603"/>
    </source>
</evidence>
<dbReference type="InterPro" id="IPR036388">
    <property type="entry name" value="WH-like_DNA-bd_sf"/>
</dbReference>
<evidence type="ECO:0000256" key="2">
    <source>
        <dbReference type="ARBA" id="ARBA00022679"/>
    </source>
</evidence>
<dbReference type="Proteomes" id="UP000323597">
    <property type="component" value="Chromosome D02"/>
</dbReference>
<dbReference type="InterPro" id="IPR012967">
    <property type="entry name" value="COMT_dimerisation"/>
</dbReference>
<evidence type="ECO:0008006" key="8">
    <source>
        <dbReference type="Google" id="ProtNLM"/>
    </source>
</evidence>
<dbReference type="InterPro" id="IPR036390">
    <property type="entry name" value="WH_DNA-bd_sf"/>
</dbReference>
<sequence length="174" mass="19303">MALKSAVELRIPDIIHSHGGAATLSQIASCINDSLTSPDITTRARIMRLLVHRKIFTIHPPSDGGDPLYYLTHSSRWLVHDSEQTLAPMVLMENHLWEMAPYHYFSQCVKDGGVAFKKAHGCEIWDLASRNPDFNKLFNDGLACTSKFITNAIQSGYKQWFNSIGSLVDVGGGT</sequence>
<dbReference type="PROSITE" id="PS51683">
    <property type="entry name" value="SAM_OMT_II"/>
    <property type="match status" value="1"/>
</dbReference>
<accession>A0A5D2W0M1</accession>
<proteinExistence type="predicted"/>
<dbReference type="GO" id="GO:0008171">
    <property type="term" value="F:O-methyltransferase activity"/>
    <property type="evidence" value="ECO:0007669"/>
    <property type="project" value="InterPro"/>
</dbReference>
<name>A0A5D2W0M1_GOSMU</name>
<evidence type="ECO:0000259" key="4">
    <source>
        <dbReference type="Pfam" id="PF00891"/>
    </source>
</evidence>
<feature type="domain" description="O-methyltransferase C-terminal" evidence="4">
    <location>
        <begin position="102"/>
        <end position="174"/>
    </location>
</feature>
<dbReference type="SUPFAM" id="SSF46785">
    <property type="entry name" value="Winged helix' DNA-binding domain"/>
    <property type="match status" value="1"/>
</dbReference>
<dbReference type="SUPFAM" id="SSF53335">
    <property type="entry name" value="S-adenosyl-L-methionine-dependent methyltransferases"/>
    <property type="match status" value="1"/>
</dbReference>
<organism evidence="6 7">
    <name type="scientific">Gossypium mustelinum</name>
    <name type="common">Cotton</name>
    <name type="synonym">Gossypium caicoense</name>
    <dbReference type="NCBI Taxonomy" id="34275"/>
    <lineage>
        <taxon>Eukaryota</taxon>
        <taxon>Viridiplantae</taxon>
        <taxon>Streptophyta</taxon>
        <taxon>Embryophyta</taxon>
        <taxon>Tracheophyta</taxon>
        <taxon>Spermatophyta</taxon>
        <taxon>Magnoliopsida</taxon>
        <taxon>eudicotyledons</taxon>
        <taxon>Gunneridae</taxon>
        <taxon>Pentapetalae</taxon>
        <taxon>rosids</taxon>
        <taxon>malvids</taxon>
        <taxon>Malvales</taxon>
        <taxon>Malvaceae</taxon>
        <taxon>Malvoideae</taxon>
        <taxon>Gossypium</taxon>
    </lineage>
</organism>
<dbReference type="EMBL" id="CM017650">
    <property type="protein sequence ID" value="TYI94570.1"/>
    <property type="molecule type" value="Genomic_DNA"/>
</dbReference>
<evidence type="ECO:0000256" key="3">
    <source>
        <dbReference type="ARBA" id="ARBA00022691"/>
    </source>
</evidence>
<dbReference type="AlphaFoldDB" id="A0A5D2W0M1"/>
<dbReference type="Pfam" id="PF00891">
    <property type="entry name" value="Methyltransf_2"/>
    <property type="match status" value="1"/>
</dbReference>
<evidence type="ECO:0000313" key="7">
    <source>
        <dbReference type="Proteomes" id="UP000323597"/>
    </source>
</evidence>
<dbReference type="InterPro" id="IPR001077">
    <property type="entry name" value="COMT_C"/>
</dbReference>
<dbReference type="InterPro" id="IPR016461">
    <property type="entry name" value="COMT-like"/>
</dbReference>
<keyword evidence="7" id="KW-1185">Reference proteome</keyword>
<reference evidence="6 7" key="1">
    <citation type="submission" date="2019-07" db="EMBL/GenBank/DDBJ databases">
        <title>WGS assembly of Gossypium mustelinum.</title>
        <authorList>
            <person name="Chen Z.J."/>
            <person name="Sreedasyam A."/>
            <person name="Ando A."/>
            <person name="Song Q."/>
            <person name="De L."/>
            <person name="Hulse-Kemp A."/>
            <person name="Ding M."/>
            <person name="Ye W."/>
            <person name="Kirkbride R."/>
            <person name="Jenkins J."/>
            <person name="Plott C."/>
            <person name="Lovell J."/>
            <person name="Lin Y.-M."/>
            <person name="Vaughn R."/>
            <person name="Liu B."/>
            <person name="Li W."/>
            <person name="Simpson S."/>
            <person name="Scheffler B."/>
            <person name="Saski C."/>
            <person name="Grover C."/>
            <person name="Hu G."/>
            <person name="Conover J."/>
            <person name="Carlson J."/>
            <person name="Shu S."/>
            <person name="Boston L."/>
            <person name="Williams M."/>
            <person name="Peterson D."/>
            <person name="Mcgee K."/>
            <person name="Jones D."/>
            <person name="Wendel J."/>
            <person name="Stelly D."/>
            <person name="Grimwood J."/>
            <person name="Schmutz J."/>
        </authorList>
    </citation>
    <scope>NUCLEOTIDE SEQUENCE [LARGE SCALE GENOMIC DNA]</scope>
    <source>
        <strain evidence="6">1408120.09</strain>
    </source>
</reference>